<dbReference type="InterPro" id="IPR029056">
    <property type="entry name" value="Ribokinase-like"/>
</dbReference>
<gene>
    <name evidence="3" type="ORF">FHS28_002657</name>
</gene>
<dbReference type="EC" id="2.7.1.49" evidence="3"/>
<dbReference type="RefSeq" id="WP_246410029.1">
    <property type="nucleotide sequence ID" value="NZ_JACHXO010000004.1"/>
</dbReference>
<dbReference type="Proteomes" id="UP000574369">
    <property type="component" value="Unassembled WGS sequence"/>
</dbReference>
<evidence type="ECO:0000259" key="2">
    <source>
        <dbReference type="Pfam" id="PF08543"/>
    </source>
</evidence>
<sequence>MSRQDPTSPTPDPTGAQPGEEQESPPPACVMSFNASDPSGAGGSAGDVATIAAMGAHALPVVTAIVMRDTAEVFDHQTLDGDCIVEQARSILEDVPVAAWKVGFLGSAEGISSVAEVLSDYPDVPLVAYLPSIAWLDEEQQQSYLDAFRELVLPQTLVLVGNHKTLSDCLLPDWDADRPASPRELAVAAHQHGAAHVLVTGISLPNQYLDNVLAGPQGPITGEKFERFEASFVGAGDTLSAALAALLSVGSEPHDAVGEALAFLDQALESGFRPGMGNVIPDRFFWALPPGEEGAEAGPDGQPVTPDEPLIDEPPTRGPRRIH</sequence>
<evidence type="ECO:0000313" key="4">
    <source>
        <dbReference type="Proteomes" id="UP000574369"/>
    </source>
</evidence>
<dbReference type="EMBL" id="JACHXO010000004">
    <property type="protein sequence ID" value="MBB3195254.1"/>
    <property type="molecule type" value="Genomic_DNA"/>
</dbReference>
<keyword evidence="3" id="KW-0418">Kinase</keyword>
<dbReference type="Pfam" id="PF08543">
    <property type="entry name" value="Phos_pyr_kin"/>
    <property type="match status" value="1"/>
</dbReference>
<dbReference type="GO" id="GO:0008972">
    <property type="term" value="F:phosphomethylpyrimidine kinase activity"/>
    <property type="evidence" value="ECO:0007669"/>
    <property type="project" value="UniProtKB-EC"/>
</dbReference>
<protein>
    <submittedName>
        <fullName evidence="3">Hydroxymethylpyrimidine/phosphomethylpyrimidine kinase</fullName>
        <ecNumber evidence="3">2.7.1.49</ecNumber>
        <ecNumber evidence="3">2.7.4.7</ecNumber>
    </submittedName>
</protein>
<dbReference type="GO" id="GO:0008902">
    <property type="term" value="F:hydroxymethylpyrimidine kinase activity"/>
    <property type="evidence" value="ECO:0007669"/>
    <property type="project" value="UniProtKB-EC"/>
</dbReference>
<dbReference type="PANTHER" id="PTHR20858:SF17">
    <property type="entry name" value="HYDROXYMETHYLPYRIMIDINE_PHOSPHOMETHYLPYRIMIDINE KINASE THI20-RELATED"/>
    <property type="match status" value="1"/>
</dbReference>
<dbReference type="InterPro" id="IPR013749">
    <property type="entry name" value="PM/HMP-P_kinase-1"/>
</dbReference>
<evidence type="ECO:0000256" key="1">
    <source>
        <dbReference type="SAM" id="MobiDB-lite"/>
    </source>
</evidence>
<dbReference type="EC" id="2.7.4.7" evidence="3"/>
<name>A0ABR6GVK0_9BURK</name>
<accession>A0ABR6GVK0</accession>
<reference evidence="3 4" key="1">
    <citation type="submission" date="2020-08" db="EMBL/GenBank/DDBJ databases">
        <title>Genomic Encyclopedia of Type Strains, Phase III (KMG-III): the genomes of soil and plant-associated and newly described type strains.</title>
        <authorList>
            <person name="Whitman W."/>
        </authorList>
    </citation>
    <scope>NUCLEOTIDE SEQUENCE [LARGE SCALE GENOMIC DNA]</scope>
    <source>
        <strain evidence="3 4">CECT 7247</strain>
    </source>
</reference>
<feature type="region of interest" description="Disordered" evidence="1">
    <location>
        <begin position="1"/>
        <end position="44"/>
    </location>
</feature>
<dbReference type="Gene3D" id="3.40.1190.20">
    <property type="match status" value="1"/>
</dbReference>
<comment type="caution">
    <text evidence="3">The sequence shown here is derived from an EMBL/GenBank/DDBJ whole genome shotgun (WGS) entry which is preliminary data.</text>
</comment>
<keyword evidence="3" id="KW-0808">Transferase</keyword>
<keyword evidence="4" id="KW-1185">Reference proteome</keyword>
<evidence type="ECO:0000313" key="3">
    <source>
        <dbReference type="EMBL" id="MBB3195254.1"/>
    </source>
</evidence>
<feature type="compositionally biased region" description="Low complexity" evidence="1">
    <location>
        <begin position="289"/>
        <end position="299"/>
    </location>
</feature>
<feature type="region of interest" description="Disordered" evidence="1">
    <location>
        <begin position="289"/>
        <end position="323"/>
    </location>
</feature>
<proteinExistence type="predicted"/>
<feature type="domain" description="Pyridoxamine kinase/Phosphomethylpyrimidine kinase" evidence="2">
    <location>
        <begin position="37"/>
        <end position="279"/>
    </location>
</feature>
<dbReference type="SUPFAM" id="SSF53613">
    <property type="entry name" value="Ribokinase-like"/>
    <property type="match status" value="1"/>
</dbReference>
<organism evidence="3 4">
    <name type="scientific">Roseateles terrae</name>
    <dbReference type="NCBI Taxonomy" id="431060"/>
    <lineage>
        <taxon>Bacteria</taxon>
        <taxon>Pseudomonadati</taxon>
        <taxon>Pseudomonadota</taxon>
        <taxon>Betaproteobacteria</taxon>
        <taxon>Burkholderiales</taxon>
        <taxon>Sphaerotilaceae</taxon>
        <taxon>Roseateles</taxon>
    </lineage>
</organism>
<dbReference type="PANTHER" id="PTHR20858">
    <property type="entry name" value="PHOSPHOMETHYLPYRIMIDINE KINASE"/>
    <property type="match status" value="1"/>
</dbReference>